<protein>
    <recommendedName>
        <fullName evidence="3">DUF327 domain-containing protein</fullName>
    </recommendedName>
</protein>
<keyword evidence="2" id="KW-1185">Reference proteome</keyword>
<dbReference type="InterPro" id="IPR024042">
    <property type="entry name" value="TM1646-like_dom_sf"/>
</dbReference>
<evidence type="ECO:0008006" key="3">
    <source>
        <dbReference type="Google" id="ProtNLM"/>
    </source>
</evidence>
<dbReference type="RefSeq" id="WP_078320439.1">
    <property type="nucleotide sequence ID" value="NZ_FXTS01000008.1"/>
</dbReference>
<organism evidence="1 2">
    <name type="scientific">Oceanospirillum linum</name>
    <dbReference type="NCBI Taxonomy" id="966"/>
    <lineage>
        <taxon>Bacteria</taxon>
        <taxon>Pseudomonadati</taxon>
        <taxon>Pseudomonadota</taxon>
        <taxon>Gammaproteobacteria</taxon>
        <taxon>Oceanospirillales</taxon>
        <taxon>Oceanospirillaceae</taxon>
        <taxon>Oceanospirillum</taxon>
    </lineage>
</organism>
<reference evidence="1" key="1">
    <citation type="submission" date="2017-02" db="EMBL/GenBank/DDBJ databases">
        <title>Draft Genome Sequence of the Salt Water Bacterium Oceanospirillum linum ATCC 11336.</title>
        <authorList>
            <person name="Trachtenberg A.M."/>
            <person name="Carney J.G."/>
            <person name="Linnane J.D."/>
            <person name="Rheaume B.A."/>
            <person name="Pitts N.L."/>
            <person name="Mykles D.L."/>
            <person name="Maclea K.S."/>
        </authorList>
    </citation>
    <scope>NUCLEOTIDE SEQUENCE [LARGE SCALE GENOMIC DNA]</scope>
    <source>
        <strain evidence="1">ATCC 11336</strain>
    </source>
</reference>
<dbReference type="AlphaFoldDB" id="A0A1T1H936"/>
<evidence type="ECO:0000313" key="2">
    <source>
        <dbReference type="Proteomes" id="UP000190064"/>
    </source>
</evidence>
<sequence>MININDKLKSLRTGDGTRRARTKEASSIGKTRTFTDHLVQQVEEISAPTLNDELTRIREALEDASENLERNPTIGNLEIYRVLLSNLIGKATKGAYEVEGVGPGWSLTDKHHVIRKIDEEAEALLLLVLNEQKDTLKIAAKLTHLKGLVVDLLS</sequence>
<dbReference type="Proteomes" id="UP000190064">
    <property type="component" value="Unassembled WGS sequence"/>
</dbReference>
<proteinExistence type="predicted"/>
<accession>A0A1T1H936</accession>
<gene>
    <name evidence="1" type="ORF">BTA35_0214005</name>
</gene>
<dbReference type="Gene3D" id="1.20.120.490">
    <property type="entry name" value="Hypothetical protein TM1646-like domain"/>
    <property type="match status" value="1"/>
</dbReference>
<dbReference type="STRING" id="966.BTA35_0214005"/>
<evidence type="ECO:0000313" key="1">
    <source>
        <dbReference type="EMBL" id="OOV86325.1"/>
    </source>
</evidence>
<name>A0A1T1H936_OCELI</name>
<comment type="caution">
    <text evidence="1">The sequence shown here is derived from an EMBL/GenBank/DDBJ whole genome shotgun (WGS) entry which is preliminary data.</text>
</comment>
<dbReference type="SUPFAM" id="SSF158397">
    <property type="entry name" value="TM1646-like"/>
    <property type="match status" value="1"/>
</dbReference>
<dbReference type="InterPro" id="IPR005585">
    <property type="entry name" value="DUF327"/>
</dbReference>
<dbReference type="Pfam" id="PF03885">
    <property type="entry name" value="DUF327"/>
    <property type="match status" value="1"/>
</dbReference>
<dbReference type="EMBL" id="MTSD02000007">
    <property type="protein sequence ID" value="OOV86325.1"/>
    <property type="molecule type" value="Genomic_DNA"/>
</dbReference>